<evidence type="ECO:0000256" key="1">
    <source>
        <dbReference type="ARBA" id="ARBA00022723"/>
    </source>
</evidence>
<dbReference type="InterPro" id="IPR050148">
    <property type="entry name" value="Terpene_synthase-like"/>
</dbReference>
<dbReference type="GO" id="GO:0000287">
    <property type="term" value="F:magnesium ion binding"/>
    <property type="evidence" value="ECO:0007669"/>
    <property type="project" value="InterPro"/>
</dbReference>
<accession>F6I6K3</accession>
<dbReference type="eggNOG" id="ENOG502QUH3">
    <property type="taxonomic scope" value="Eukaryota"/>
</dbReference>
<dbReference type="InterPro" id="IPR005630">
    <property type="entry name" value="Terpene_synthase_metal-bd"/>
</dbReference>
<name>F6I6K3_VITVI</name>
<dbReference type="Pfam" id="PF03936">
    <property type="entry name" value="Terpene_synth_C"/>
    <property type="match status" value="1"/>
</dbReference>
<evidence type="ECO:0000259" key="3">
    <source>
        <dbReference type="Pfam" id="PF03936"/>
    </source>
</evidence>
<dbReference type="PaxDb" id="29760-VIT_13s0067g00320.t01"/>
<feature type="domain" description="Terpene synthase metal-binding" evidence="3">
    <location>
        <begin position="2"/>
        <end position="53"/>
    </location>
</feature>
<proteinExistence type="predicted"/>
<keyword evidence="5" id="KW-1185">Reference proteome</keyword>
<sequence length="118" mass="13363">MILRLSDDLGTSLDERKRGDVPKSIQCHMYESGASEEDARKHISYLIGETWKKLNEDRTAESPFPETFIGIATNLARMAQCMYQHGDGHGIEDGETKDRVLSLLVEPIPLDNDKRFLV</sequence>
<dbReference type="Gene3D" id="1.10.600.10">
    <property type="entry name" value="Farnesyl Diphosphate Synthase"/>
    <property type="match status" value="1"/>
</dbReference>
<dbReference type="Proteomes" id="UP000009183">
    <property type="component" value="Chromosome 13, unordered"/>
</dbReference>
<dbReference type="PANTHER" id="PTHR31225">
    <property type="entry name" value="OS04G0344100 PROTEIN-RELATED"/>
    <property type="match status" value="1"/>
</dbReference>
<dbReference type="SUPFAM" id="SSF48576">
    <property type="entry name" value="Terpenoid synthases"/>
    <property type="match status" value="1"/>
</dbReference>
<dbReference type="InterPro" id="IPR008949">
    <property type="entry name" value="Isoprenoid_synthase_dom_sf"/>
</dbReference>
<dbReference type="GO" id="GO:0010333">
    <property type="term" value="F:terpene synthase activity"/>
    <property type="evidence" value="ECO:0007669"/>
    <property type="project" value="InterPro"/>
</dbReference>
<reference evidence="5" key="1">
    <citation type="journal article" date="2007" name="Nature">
        <title>The grapevine genome sequence suggests ancestral hexaploidization in major angiosperm phyla.</title>
        <authorList>
            <consortium name="The French-Italian Public Consortium for Grapevine Genome Characterization."/>
            <person name="Jaillon O."/>
            <person name="Aury J.-M."/>
            <person name="Noel B."/>
            <person name="Policriti A."/>
            <person name="Clepet C."/>
            <person name="Casagrande A."/>
            <person name="Choisne N."/>
            <person name="Aubourg S."/>
            <person name="Vitulo N."/>
            <person name="Jubin C."/>
            <person name="Vezzi A."/>
            <person name="Legeai F."/>
            <person name="Hugueney P."/>
            <person name="Dasilva C."/>
            <person name="Horner D."/>
            <person name="Mica E."/>
            <person name="Jublot D."/>
            <person name="Poulain J."/>
            <person name="Bruyere C."/>
            <person name="Billault A."/>
            <person name="Segurens B."/>
            <person name="Gouyvenoux M."/>
            <person name="Ugarte E."/>
            <person name="Cattonaro F."/>
            <person name="Anthouard V."/>
            <person name="Vico V."/>
            <person name="Del Fabbro C."/>
            <person name="Alaux M."/>
            <person name="Di Gaspero G."/>
            <person name="Dumas V."/>
            <person name="Felice N."/>
            <person name="Paillard S."/>
            <person name="Juman I."/>
            <person name="Moroldo M."/>
            <person name="Scalabrin S."/>
            <person name="Canaguier A."/>
            <person name="Le Clainche I."/>
            <person name="Malacrida G."/>
            <person name="Durand E."/>
            <person name="Pesole G."/>
            <person name="Laucou V."/>
            <person name="Chatelet P."/>
            <person name="Merdinoglu D."/>
            <person name="Delledonne M."/>
            <person name="Pezzotti M."/>
            <person name="Lecharny A."/>
            <person name="Scarpelli C."/>
            <person name="Artiguenave F."/>
            <person name="Pe M.E."/>
            <person name="Valle G."/>
            <person name="Morgante M."/>
            <person name="Caboche M."/>
            <person name="Adam-Blondon A.-F."/>
            <person name="Weissenbach J."/>
            <person name="Quetier F."/>
            <person name="Wincker P."/>
        </authorList>
    </citation>
    <scope>NUCLEOTIDE SEQUENCE [LARGE SCALE GENOMIC DNA]</scope>
    <source>
        <strain evidence="5">cv. Pinot noir / PN40024</strain>
    </source>
</reference>
<organism evidence="4 5">
    <name type="scientific">Vitis vinifera</name>
    <name type="common">Grape</name>
    <dbReference type="NCBI Taxonomy" id="29760"/>
    <lineage>
        <taxon>Eukaryota</taxon>
        <taxon>Viridiplantae</taxon>
        <taxon>Streptophyta</taxon>
        <taxon>Embryophyta</taxon>
        <taxon>Tracheophyta</taxon>
        <taxon>Spermatophyta</taxon>
        <taxon>Magnoliopsida</taxon>
        <taxon>eudicotyledons</taxon>
        <taxon>Gunneridae</taxon>
        <taxon>Pentapetalae</taxon>
        <taxon>rosids</taxon>
        <taxon>Vitales</taxon>
        <taxon>Vitaceae</taxon>
        <taxon>Viteae</taxon>
        <taxon>Vitis</taxon>
    </lineage>
</organism>
<gene>
    <name evidence="4" type="ordered locus">VIT_13s0067g00320</name>
</gene>
<dbReference type="EMBL" id="FN596756">
    <property type="protein sequence ID" value="CCB62571.1"/>
    <property type="molecule type" value="Genomic_DNA"/>
</dbReference>
<keyword evidence="2" id="KW-0460">Magnesium</keyword>
<dbReference type="PANTHER" id="PTHR31225:SF9">
    <property type="entry name" value="TERPENE SYNTHASE 10"/>
    <property type="match status" value="1"/>
</dbReference>
<dbReference type="AlphaFoldDB" id="F6I6K3"/>
<evidence type="ECO:0000313" key="5">
    <source>
        <dbReference type="Proteomes" id="UP000009183"/>
    </source>
</evidence>
<dbReference type="GO" id="GO:0016114">
    <property type="term" value="P:terpenoid biosynthetic process"/>
    <property type="evidence" value="ECO:0007669"/>
    <property type="project" value="InterPro"/>
</dbReference>
<keyword evidence="1" id="KW-0479">Metal-binding</keyword>
<dbReference type="InParanoid" id="F6I6K3"/>
<dbReference type="HOGENOM" id="CLU_003125_6_3_1"/>
<evidence type="ECO:0000256" key="2">
    <source>
        <dbReference type="ARBA" id="ARBA00022842"/>
    </source>
</evidence>
<evidence type="ECO:0000313" key="4">
    <source>
        <dbReference type="EMBL" id="CCB62571.1"/>
    </source>
</evidence>
<protein>
    <recommendedName>
        <fullName evidence="3">Terpene synthase metal-binding domain-containing protein</fullName>
    </recommendedName>
</protein>